<accession>A0ABU6GQ49</accession>
<dbReference type="RefSeq" id="WP_326089520.1">
    <property type="nucleotide sequence ID" value="NZ_JARLKZ010000014.1"/>
</dbReference>
<evidence type="ECO:0000313" key="2">
    <source>
        <dbReference type="Proteomes" id="UP001344632"/>
    </source>
</evidence>
<dbReference type="Proteomes" id="UP001344632">
    <property type="component" value="Unassembled WGS sequence"/>
</dbReference>
<keyword evidence="2" id="KW-1185">Reference proteome</keyword>
<comment type="caution">
    <text evidence="1">The sequence shown here is derived from an EMBL/GenBank/DDBJ whole genome shotgun (WGS) entry which is preliminary data.</text>
</comment>
<evidence type="ECO:0000313" key="1">
    <source>
        <dbReference type="EMBL" id="MEC0241854.1"/>
    </source>
</evidence>
<name>A0ABU6GQ49_9BACL</name>
<organism evidence="1 2">
    <name type="scientific">Paenibacillus dokdonensis</name>
    <dbReference type="NCBI Taxonomy" id="2567944"/>
    <lineage>
        <taxon>Bacteria</taxon>
        <taxon>Bacillati</taxon>
        <taxon>Bacillota</taxon>
        <taxon>Bacilli</taxon>
        <taxon>Bacillales</taxon>
        <taxon>Paenibacillaceae</taxon>
        <taxon>Paenibacillus</taxon>
    </lineage>
</organism>
<gene>
    <name evidence="1" type="ORF">P4H66_18720</name>
</gene>
<sequence length="132" mass="14747">MSILKLRKNISLQQRLAQLTGHLVEINGEGLGLEPGRLQRVFKSNFIQVQGELFVPLSLQSIRVFDINPAPGTVRVGLRTTFNTGKAFSSIRLVGIGTDFIEVQFKGKFPSRILFPLNKIEGIFPVRLKSKN</sequence>
<proteinExistence type="predicted"/>
<protein>
    <submittedName>
        <fullName evidence="1">Uncharacterized protein</fullName>
    </submittedName>
</protein>
<reference evidence="1 2" key="1">
    <citation type="submission" date="2023-03" db="EMBL/GenBank/DDBJ databases">
        <title>Bacillus Genome Sequencing.</title>
        <authorList>
            <person name="Dunlap C."/>
        </authorList>
    </citation>
    <scope>NUCLEOTIDE SEQUENCE [LARGE SCALE GENOMIC DNA]</scope>
    <source>
        <strain evidence="1 2">BD-525</strain>
    </source>
</reference>
<dbReference type="EMBL" id="JARLKZ010000014">
    <property type="protein sequence ID" value="MEC0241854.1"/>
    <property type="molecule type" value="Genomic_DNA"/>
</dbReference>